<reference evidence="9" key="1">
    <citation type="submission" date="2018-01" db="EMBL/GenBank/DDBJ databases">
        <authorList>
            <person name="Kerou L M."/>
        </authorList>
    </citation>
    <scope>NUCLEOTIDE SEQUENCE [LARGE SCALE GENOMIC DNA]</scope>
    <source>
        <strain evidence="9">SCU2</strain>
    </source>
</reference>
<dbReference type="InterPro" id="IPR036388">
    <property type="entry name" value="WH-like_DNA-bd_sf"/>
</dbReference>
<keyword evidence="2 5" id="KW-0235">DNA replication</keyword>
<dbReference type="Gene3D" id="1.10.10.10">
    <property type="entry name" value="Winged helix-like DNA-binding domain superfamily/Winged helix DNA-binding domain"/>
    <property type="match status" value="1"/>
</dbReference>
<gene>
    <name evidence="8" type="primary">cdc</name>
    <name evidence="8" type="ORF">NCAV_0001</name>
</gene>
<evidence type="ECO:0000256" key="1">
    <source>
        <dbReference type="ARBA" id="ARBA00006184"/>
    </source>
</evidence>
<dbReference type="InterPro" id="IPR027417">
    <property type="entry name" value="P-loop_NTPase"/>
</dbReference>
<evidence type="ECO:0000313" key="8">
    <source>
        <dbReference type="EMBL" id="SPC33201.1"/>
    </source>
</evidence>
<keyword evidence="4 5" id="KW-0067">ATP-binding</keyword>
<dbReference type="KEGG" id="ncv:NCAV_0001"/>
<dbReference type="CDD" id="cd08768">
    <property type="entry name" value="Cdc6_C"/>
    <property type="match status" value="1"/>
</dbReference>
<organism evidence="8 9">
    <name type="scientific">Candidatus Nitrosocaldus cavascurensis</name>
    <dbReference type="NCBI Taxonomy" id="2058097"/>
    <lineage>
        <taxon>Archaea</taxon>
        <taxon>Nitrososphaerota</taxon>
        <taxon>Nitrososphaeria</taxon>
        <taxon>Candidatus Nitrosocaldales</taxon>
        <taxon>Candidatus Nitrosocaldaceae</taxon>
        <taxon>Candidatus Nitrosocaldus</taxon>
    </lineage>
</organism>
<evidence type="ECO:0000256" key="5">
    <source>
        <dbReference type="HAMAP-Rule" id="MF_01407"/>
    </source>
</evidence>
<dbReference type="InterPro" id="IPR015163">
    <property type="entry name" value="Cdc6_C"/>
</dbReference>
<dbReference type="GO" id="GO:0006260">
    <property type="term" value="P:DNA replication"/>
    <property type="evidence" value="ECO:0007669"/>
    <property type="project" value="UniProtKB-UniRule"/>
</dbReference>
<proteinExistence type="inferred from homology"/>
<dbReference type="HAMAP" id="MF_01407">
    <property type="entry name" value="ORC1_type_DNA_replic_protein"/>
    <property type="match status" value="1"/>
</dbReference>
<feature type="binding site" evidence="5">
    <location>
        <begin position="70"/>
        <end position="74"/>
    </location>
    <ligand>
        <name>ATP</name>
        <dbReference type="ChEBI" id="CHEBI:30616"/>
    </ligand>
</feature>
<protein>
    <recommendedName>
        <fullName evidence="5">ORC1-type DNA replication protein</fullName>
    </recommendedName>
</protein>
<evidence type="ECO:0000256" key="3">
    <source>
        <dbReference type="ARBA" id="ARBA00022741"/>
    </source>
</evidence>
<evidence type="ECO:0000259" key="6">
    <source>
        <dbReference type="SMART" id="SM00382"/>
    </source>
</evidence>
<dbReference type="SUPFAM" id="SSF46785">
    <property type="entry name" value="Winged helix' DNA-binding domain"/>
    <property type="match status" value="1"/>
</dbReference>
<feature type="binding site" evidence="5">
    <location>
        <position position="214"/>
    </location>
    <ligand>
        <name>ATP</name>
        <dbReference type="ChEBI" id="CHEBI:30616"/>
    </ligand>
</feature>
<feature type="binding site" evidence="5">
    <location>
        <position position="226"/>
    </location>
    <ligand>
        <name>ATP</name>
        <dbReference type="ChEBI" id="CHEBI:30616"/>
    </ligand>
</feature>
<dbReference type="PANTHER" id="PTHR10763">
    <property type="entry name" value="CELL DIVISION CONTROL PROTEIN 6-RELATED"/>
    <property type="match status" value="1"/>
</dbReference>
<dbReference type="InterPro" id="IPR055237">
    <property type="entry name" value="Cdc6_lid"/>
</dbReference>
<evidence type="ECO:0000259" key="7">
    <source>
        <dbReference type="SMART" id="SM01074"/>
    </source>
</evidence>
<comment type="similarity">
    <text evidence="1 5">Belongs to the CDC6/cdc18 family.</text>
</comment>
<dbReference type="SMART" id="SM00382">
    <property type="entry name" value="AAA"/>
    <property type="match status" value="1"/>
</dbReference>
<dbReference type="Proteomes" id="UP000236248">
    <property type="component" value="Chromosome NCAV"/>
</dbReference>
<dbReference type="Pfam" id="PF22703">
    <property type="entry name" value="Cdc6_lid"/>
    <property type="match status" value="1"/>
</dbReference>
<keyword evidence="3 5" id="KW-0547">Nucleotide-binding</keyword>
<dbReference type="Gene3D" id="3.40.50.300">
    <property type="entry name" value="P-loop containing nucleotide triphosphate hydrolases"/>
    <property type="match status" value="1"/>
</dbReference>
<dbReference type="InterPro" id="IPR003593">
    <property type="entry name" value="AAA+_ATPase"/>
</dbReference>
<dbReference type="AlphaFoldDB" id="A0A2K5ANI4"/>
<dbReference type="InterPro" id="IPR014277">
    <property type="entry name" value="Orc1/Cdc6_arc"/>
</dbReference>
<evidence type="ECO:0000256" key="2">
    <source>
        <dbReference type="ARBA" id="ARBA00022705"/>
    </source>
</evidence>
<dbReference type="RefSeq" id="WP_103286487.1">
    <property type="nucleotide sequence ID" value="NZ_LT981265.1"/>
</dbReference>
<dbReference type="SUPFAM" id="SSF52540">
    <property type="entry name" value="P-loop containing nucleoside triphosphate hydrolases"/>
    <property type="match status" value="1"/>
</dbReference>
<dbReference type="PANTHER" id="PTHR10763:SF26">
    <property type="entry name" value="CELL DIVISION CONTROL PROTEIN 6 HOMOLOG"/>
    <property type="match status" value="1"/>
</dbReference>
<dbReference type="GO" id="GO:0005524">
    <property type="term" value="F:ATP binding"/>
    <property type="evidence" value="ECO:0007669"/>
    <property type="project" value="UniProtKB-UniRule"/>
</dbReference>
<evidence type="ECO:0000256" key="4">
    <source>
        <dbReference type="ARBA" id="ARBA00022840"/>
    </source>
</evidence>
<dbReference type="CDD" id="cd18139">
    <property type="entry name" value="HLD_clamp_RarA"/>
    <property type="match status" value="1"/>
</dbReference>
<feature type="domain" description="AAA+ ATPase" evidence="6">
    <location>
        <begin position="58"/>
        <end position="215"/>
    </location>
</feature>
<dbReference type="EMBL" id="LT981265">
    <property type="protein sequence ID" value="SPC33201.1"/>
    <property type="molecule type" value="Genomic_DNA"/>
</dbReference>
<sequence length="396" mass="44455">MEYDNLIDEIFNRVVTSKPLIKDRDVLRSDYVPDRLLYRDDEIRAVAESLSPLLKGSRASNLLLYGKPGTGKTAVARYVLKHLQERARRYNLNVALAYSNVKNAKREYTVLVQLGEAIGLRFPFTGLASSEIFTRIVNHIDEHGIDTVFVLDEIDFLVKKHGDEILYQMTRANERLHKGSLGLVGISNDLNFKDMLDPRVLSSLSEEEVLFSPYTVDELKHILMDRAKLGFNEGCISDAAINLCAAIAGAEHGDARRALDLLRVAGEVAEREGADMVEERHVRIAEKRIEQDKVSETLRKLPLHEKLVIVSVMLSNKGSTGDVYDTYISLAKRLGVQPVTQRRVGMIVSELDMQGLLYAPVVNQGRYGRTKRISLAIQDSLVREVLAEDPMLAVLL</sequence>
<feature type="domain" description="Cdc6 C-terminal" evidence="7">
    <location>
        <begin position="309"/>
        <end position="386"/>
    </location>
</feature>
<dbReference type="InterPro" id="IPR049945">
    <property type="entry name" value="AAA_22"/>
</dbReference>
<keyword evidence="9" id="KW-1185">Reference proteome</keyword>
<dbReference type="Gene3D" id="1.10.8.60">
    <property type="match status" value="1"/>
</dbReference>
<dbReference type="GeneID" id="41594108"/>
<accession>A0A2K5ANI4</accession>
<comment type="function">
    <text evidence="5">Involved in regulation of DNA replication.</text>
</comment>
<dbReference type="InterPro" id="IPR050311">
    <property type="entry name" value="ORC1/CDC6"/>
</dbReference>
<dbReference type="InterPro" id="IPR036390">
    <property type="entry name" value="WH_DNA-bd_sf"/>
</dbReference>
<dbReference type="Pfam" id="PF13401">
    <property type="entry name" value="AAA_22"/>
    <property type="match status" value="1"/>
</dbReference>
<dbReference type="SMART" id="SM01074">
    <property type="entry name" value="Cdc6_C"/>
    <property type="match status" value="1"/>
</dbReference>
<evidence type="ECO:0000313" key="9">
    <source>
        <dbReference type="Proteomes" id="UP000236248"/>
    </source>
</evidence>
<dbReference type="FunFam" id="1.10.8.60:FF:000073">
    <property type="entry name" value="ORC1-type DNA replication protein"/>
    <property type="match status" value="1"/>
</dbReference>
<dbReference type="Pfam" id="PF09079">
    <property type="entry name" value="WHD_Cdc6"/>
    <property type="match status" value="1"/>
</dbReference>
<name>A0A2K5ANI4_9ARCH</name>
<dbReference type="NCBIfam" id="TIGR02928">
    <property type="entry name" value="orc1/cdc6 family replication initiation protein"/>
    <property type="match status" value="1"/>
</dbReference>